<proteinExistence type="predicted"/>
<organism evidence="1 2">
    <name type="scientific">Pseudarthrobacter siccitolerans</name>
    <dbReference type="NCBI Taxonomy" id="861266"/>
    <lineage>
        <taxon>Bacteria</taxon>
        <taxon>Bacillati</taxon>
        <taxon>Actinomycetota</taxon>
        <taxon>Actinomycetes</taxon>
        <taxon>Micrococcales</taxon>
        <taxon>Micrococcaceae</taxon>
        <taxon>Pseudarthrobacter</taxon>
    </lineage>
</organism>
<reference evidence="2" key="1">
    <citation type="journal article" date="2014" name="Genome Announc.">
        <title>Genome Sequence of Arthrobacter siccitolerans 4J27, a Xeroprotectant-Producing Desiccation-Tolerant Microorganism.</title>
        <authorList>
            <person name="Manzanera M."/>
            <person name="Santa-Cruz-Calvo L."/>
            <person name="Vilchez J.I."/>
            <person name="Garcia-Fontana C."/>
            <person name="Silva-Castro G.A."/>
            <person name="Calvo C."/>
            <person name="Gonzalez-Lopez J."/>
        </authorList>
    </citation>
    <scope>NUCLEOTIDE SEQUENCE [LARGE SCALE GENOMIC DNA]</scope>
    <source>
        <strain evidence="2">4J27</strain>
    </source>
</reference>
<protein>
    <submittedName>
        <fullName evidence="1">Uncharacterized protein</fullName>
    </submittedName>
</protein>
<sequence>MKKLLFALLPIIISRVLQARKAKQMRAGQARPPRNRRF</sequence>
<dbReference type="EMBL" id="CAQI01000030">
    <property type="protein sequence ID" value="CCQ44968.1"/>
    <property type="molecule type" value="Genomic_DNA"/>
</dbReference>
<accession>A0A024GZ15</accession>
<evidence type="ECO:0000313" key="1">
    <source>
        <dbReference type="EMBL" id="CCQ44968.1"/>
    </source>
</evidence>
<name>A0A024GZ15_9MICC</name>
<keyword evidence="2" id="KW-1185">Reference proteome</keyword>
<comment type="caution">
    <text evidence="1">The sequence shown here is derived from an EMBL/GenBank/DDBJ whole genome shotgun (WGS) entry which is preliminary data.</text>
</comment>
<dbReference type="AlphaFoldDB" id="A0A024GZ15"/>
<dbReference type="Proteomes" id="UP000035722">
    <property type="component" value="Unassembled WGS sequence"/>
</dbReference>
<gene>
    <name evidence="1" type="ORF">ARTSIC4J27_899</name>
</gene>
<evidence type="ECO:0000313" key="2">
    <source>
        <dbReference type="Proteomes" id="UP000035722"/>
    </source>
</evidence>